<evidence type="ECO:0008006" key="3">
    <source>
        <dbReference type="Google" id="ProtNLM"/>
    </source>
</evidence>
<accession>A0ABP4H807</accession>
<sequence length="149" mass="16191">MAENTQSDDFWDKITPWKSSDFVITPWFDVDDGGAGGASGFVLDEESADDIYKALLKVVDKFDVLKREAGWLTRTEPPAQDPASVDFNTVGNKAFELGSDHVAAEYMYWRNLTQALGKALEAYRTADEDAKDDITKTGGDGDSGGGLLG</sequence>
<name>A0ABP4H807_9PSEU</name>
<dbReference type="RefSeq" id="WP_253864258.1">
    <property type="nucleotide sequence ID" value="NZ_BAAALN010000018.1"/>
</dbReference>
<reference evidence="2" key="1">
    <citation type="journal article" date="2019" name="Int. J. Syst. Evol. Microbiol.">
        <title>The Global Catalogue of Microorganisms (GCM) 10K type strain sequencing project: providing services to taxonomists for standard genome sequencing and annotation.</title>
        <authorList>
            <consortium name="The Broad Institute Genomics Platform"/>
            <consortium name="The Broad Institute Genome Sequencing Center for Infectious Disease"/>
            <person name="Wu L."/>
            <person name="Ma J."/>
        </authorList>
    </citation>
    <scope>NUCLEOTIDE SEQUENCE [LARGE SCALE GENOMIC DNA]</scope>
    <source>
        <strain evidence="2">JCM 13023</strain>
    </source>
</reference>
<protein>
    <recommendedName>
        <fullName evidence="3">PE family protein</fullName>
    </recommendedName>
</protein>
<dbReference type="EMBL" id="BAAALN010000018">
    <property type="protein sequence ID" value="GAA1250162.1"/>
    <property type="molecule type" value="Genomic_DNA"/>
</dbReference>
<evidence type="ECO:0000313" key="1">
    <source>
        <dbReference type="EMBL" id="GAA1250162.1"/>
    </source>
</evidence>
<keyword evidence="2" id="KW-1185">Reference proteome</keyword>
<dbReference type="Proteomes" id="UP001500653">
    <property type="component" value="Unassembled WGS sequence"/>
</dbReference>
<organism evidence="1 2">
    <name type="scientific">Prauserella halophila</name>
    <dbReference type="NCBI Taxonomy" id="185641"/>
    <lineage>
        <taxon>Bacteria</taxon>
        <taxon>Bacillati</taxon>
        <taxon>Actinomycetota</taxon>
        <taxon>Actinomycetes</taxon>
        <taxon>Pseudonocardiales</taxon>
        <taxon>Pseudonocardiaceae</taxon>
        <taxon>Prauserella</taxon>
    </lineage>
</organism>
<proteinExistence type="predicted"/>
<evidence type="ECO:0000313" key="2">
    <source>
        <dbReference type="Proteomes" id="UP001500653"/>
    </source>
</evidence>
<gene>
    <name evidence="1" type="ORF">GCM10009676_40970</name>
</gene>
<comment type="caution">
    <text evidence="1">The sequence shown here is derived from an EMBL/GenBank/DDBJ whole genome shotgun (WGS) entry which is preliminary data.</text>
</comment>